<dbReference type="OrthoDB" id="3509737at2759"/>
<reference evidence="1 2" key="1">
    <citation type="submission" date="2017-12" db="EMBL/GenBank/DDBJ databases">
        <title>Comparative genomics of Botrytis spp.</title>
        <authorList>
            <person name="Valero-Jimenez C.A."/>
            <person name="Tapia P."/>
            <person name="Veloso J."/>
            <person name="Silva-Moreno E."/>
            <person name="Staats M."/>
            <person name="Valdes J.H."/>
            <person name="Van Kan J.A.L."/>
        </authorList>
    </citation>
    <scope>NUCLEOTIDE SEQUENCE [LARGE SCALE GENOMIC DNA]</scope>
    <source>
        <strain evidence="1 2">MUCL2120</strain>
    </source>
</reference>
<dbReference type="AlphaFoldDB" id="A0A4Z1J3N2"/>
<dbReference type="Proteomes" id="UP000297452">
    <property type="component" value="Unassembled WGS sequence"/>
</dbReference>
<comment type="caution">
    <text evidence="1">The sequence shown here is derived from an EMBL/GenBank/DDBJ whole genome shotgun (WGS) entry which is preliminary data.</text>
</comment>
<evidence type="ECO:0000313" key="1">
    <source>
        <dbReference type="EMBL" id="TGO68335.1"/>
    </source>
</evidence>
<keyword evidence="2" id="KW-1185">Reference proteome</keyword>
<evidence type="ECO:0000313" key="2">
    <source>
        <dbReference type="Proteomes" id="UP000297452"/>
    </source>
</evidence>
<accession>A0A4Z1J3N2</accession>
<gene>
    <name evidence="1" type="ORF">BOTNAR_0026g00220</name>
</gene>
<organism evidence="1 2">
    <name type="scientific">Botryotinia narcissicola</name>
    <dbReference type="NCBI Taxonomy" id="278944"/>
    <lineage>
        <taxon>Eukaryota</taxon>
        <taxon>Fungi</taxon>
        <taxon>Dikarya</taxon>
        <taxon>Ascomycota</taxon>
        <taxon>Pezizomycotina</taxon>
        <taxon>Leotiomycetes</taxon>
        <taxon>Helotiales</taxon>
        <taxon>Sclerotiniaceae</taxon>
        <taxon>Botryotinia</taxon>
    </lineage>
</organism>
<sequence>MDQQGLFRVDVESFQKLIDGLDVQSRDELTGRLQEGAQQQYLDICKKFEPWGQEDFIHLSKIAPPNFFVDIIASYKSRSKLMPPTEDTLRVHTELRTKLIGEKRKNIKKTCNLNIVPPEVREQVFRLILEDYFEEFPERSLLVYQNWIMGPCKKINISGNAGLPLKDLPAFEIALIPDQKLYREFFALRIKQCTLELRPSVTWSHVYSFPPEVQVAEPPEEITEWVTDSSKSSFEYMAWVYLHEKELGLHPNIGTSNHNLPLRGWVYHYPSLSELSPIMLENVRSIYIILSIDYLHTQYFSAERWKKRSAPTFDNLKHAANLASLSYILGHKRRGSENPFDQADTLPSTTVLPIILRSLKNSLAVEPKQNTLSTNPHSLIPAPLSQLTTFSIKTFETKTPPRRCGIRHCVEIPESLRKGAEVINRSLEISPKISYIEMVPEMGRREINRGWGVSCYQFVWAAGDGRKLLICDKTESE</sequence>
<name>A0A4Z1J3N2_9HELO</name>
<dbReference type="EMBL" id="PQXJ01000026">
    <property type="protein sequence ID" value="TGO68335.1"/>
    <property type="molecule type" value="Genomic_DNA"/>
</dbReference>
<protein>
    <submittedName>
        <fullName evidence="1">Uncharacterized protein</fullName>
    </submittedName>
</protein>
<proteinExistence type="predicted"/>